<accession>A0A9N8WLU3</accession>
<evidence type="ECO:0000313" key="4">
    <source>
        <dbReference type="Proteomes" id="UP000789759"/>
    </source>
</evidence>
<dbReference type="Proteomes" id="UP000789759">
    <property type="component" value="Unassembled WGS sequence"/>
</dbReference>
<evidence type="ECO:0000313" key="3">
    <source>
        <dbReference type="EMBL" id="CAG8491008.1"/>
    </source>
</evidence>
<sequence>MEKFHALVKEKIQQNFCEPINRADARPTQEVQDGSITTEVEVLATSDQNCILIPSYACRTKNEQGKEVWKVHVRGWAYISKTQSRKQKIMMGVARRVAGVNNDEEKSKTLEDRVSMFLAKNLRNQDYIVQINGLAHPSHMELDRVPDDNSTILPINGLYSTKVTSGTGHFSGEIQILVDTVDQWIANAKEDNPARWLKLSAFPEREKETYADKSYGFANLIGVNGISIISDIDDTIKHTDISSGPRAALSSTFLYDQKEVSGMANVYQEWYKQGASIHYVSNSPWQLFPMLNQFFRNKNFPPGSAHLKLYNDLKSLIDSGNTKRKYIRDIFRDFPHRKFILIGDSGELDMEIYSDIADEFPSQILYVFIRDVSTERIKTHPPPPRRSKSFPFVQRSSPLPSKSAKTMPVLDDTNVVNFDDNSGDNSSDKISSSPSESDESSPTTPLTPLTPTIPSIDPLQEFNNRVDKCRQKIPNRAFVLFTESQDLIDNEIIKNEFLKLRK</sequence>
<gene>
    <name evidence="3" type="ORF">CPELLU_LOCUS1980</name>
</gene>
<evidence type="ECO:0000256" key="1">
    <source>
        <dbReference type="SAM" id="MobiDB-lite"/>
    </source>
</evidence>
<dbReference type="AlphaFoldDB" id="A0A9N8WLU3"/>
<dbReference type="PANTHER" id="PTHR28208">
    <property type="entry name" value="PHOSPHATIDATE PHOSPHATASE APP1"/>
    <property type="match status" value="1"/>
</dbReference>
<dbReference type="InterPro" id="IPR019236">
    <property type="entry name" value="APP1_cat"/>
</dbReference>
<dbReference type="OrthoDB" id="2117591at2759"/>
<dbReference type="GO" id="GO:0030479">
    <property type="term" value="C:actin cortical patch"/>
    <property type="evidence" value="ECO:0007669"/>
    <property type="project" value="TreeGrafter"/>
</dbReference>
<dbReference type="Pfam" id="PF09949">
    <property type="entry name" value="APP1_cat"/>
    <property type="match status" value="1"/>
</dbReference>
<dbReference type="PANTHER" id="PTHR28208:SF3">
    <property type="entry name" value="PHOSPHATIDATE PHOSPHATASE APP1"/>
    <property type="match status" value="1"/>
</dbReference>
<feature type="domain" description="Phosphatidate phosphatase APP1 catalytic" evidence="2">
    <location>
        <begin position="226"/>
        <end position="371"/>
    </location>
</feature>
<dbReference type="InterPro" id="IPR052935">
    <property type="entry name" value="Mg2+_PAP"/>
</dbReference>
<keyword evidence="4" id="KW-1185">Reference proteome</keyword>
<feature type="compositionally biased region" description="Polar residues" evidence="1">
    <location>
        <begin position="394"/>
        <end position="404"/>
    </location>
</feature>
<reference evidence="3" key="1">
    <citation type="submission" date="2021-06" db="EMBL/GenBank/DDBJ databases">
        <authorList>
            <person name="Kallberg Y."/>
            <person name="Tangrot J."/>
            <person name="Rosling A."/>
        </authorList>
    </citation>
    <scope>NUCLEOTIDE SEQUENCE</scope>
    <source>
        <strain evidence="3">FL966</strain>
    </source>
</reference>
<name>A0A9N8WLU3_9GLOM</name>
<dbReference type="GO" id="GO:0008195">
    <property type="term" value="F:phosphatidate phosphatase activity"/>
    <property type="evidence" value="ECO:0007669"/>
    <property type="project" value="InterPro"/>
</dbReference>
<feature type="compositionally biased region" description="Polar residues" evidence="1">
    <location>
        <begin position="414"/>
        <end position="425"/>
    </location>
</feature>
<comment type="caution">
    <text evidence="3">The sequence shown here is derived from an EMBL/GenBank/DDBJ whole genome shotgun (WGS) entry which is preliminary data.</text>
</comment>
<feature type="compositionally biased region" description="Low complexity" evidence="1">
    <location>
        <begin position="428"/>
        <end position="458"/>
    </location>
</feature>
<dbReference type="EMBL" id="CAJVQA010000797">
    <property type="protein sequence ID" value="CAG8491008.1"/>
    <property type="molecule type" value="Genomic_DNA"/>
</dbReference>
<proteinExistence type="predicted"/>
<organism evidence="3 4">
    <name type="scientific">Cetraspora pellucida</name>
    <dbReference type="NCBI Taxonomy" id="1433469"/>
    <lineage>
        <taxon>Eukaryota</taxon>
        <taxon>Fungi</taxon>
        <taxon>Fungi incertae sedis</taxon>
        <taxon>Mucoromycota</taxon>
        <taxon>Glomeromycotina</taxon>
        <taxon>Glomeromycetes</taxon>
        <taxon>Diversisporales</taxon>
        <taxon>Gigasporaceae</taxon>
        <taxon>Cetraspora</taxon>
    </lineage>
</organism>
<evidence type="ECO:0000259" key="2">
    <source>
        <dbReference type="Pfam" id="PF09949"/>
    </source>
</evidence>
<protein>
    <submittedName>
        <fullName evidence="3">16213_t:CDS:1</fullName>
    </submittedName>
</protein>
<feature type="region of interest" description="Disordered" evidence="1">
    <location>
        <begin position="376"/>
        <end position="458"/>
    </location>
</feature>